<dbReference type="Proteomes" id="UP001529510">
    <property type="component" value="Unassembled WGS sequence"/>
</dbReference>
<evidence type="ECO:0000313" key="2">
    <source>
        <dbReference type="EMBL" id="KAL0170957.1"/>
    </source>
</evidence>
<dbReference type="AlphaFoldDB" id="A0ABD0PA67"/>
<protein>
    <submittedName>
        <fullName evidence="2">Uncharacterized protein</fullName>
    </submittedName>
</protein>
<keyword evidence="3" id="KW-1185">Reference proteome</keyword>
<reference evidence="2 3" key="1">
    <citation type="submission" date="2024-05" db="EMBL/GenBank/DDBJ databases">
        <title>Genome sequencing and assembly of Indian major carp, Cirrhinus mrigala (Hamilton, 1822).</title>
        <authorList>
            <person name="Mohindra V."/>
            <person name="Chowdhury L.M."/>
            <person name="Lal K."/>
            <person name="Jena J.K."/>
        </authorList>
    </citation>
    <scope>NUCLEOTIDE SEQUENCE [LARGE SCALE GENOMIC DNA]</scope>
    <source>
        <strain evidence="2">CM1030</strain>
        <tissue evidence="2">Blood</tissue>
    </source>
</reference>
<accession>A0ABD0PA67</accession>
<gene>
    <name evidence="2" type="ORF">M9458_035553</name>
</gene>
<feature type="non-terminal residue" evidence="2">
    <location>
        <position position="69"/>
    </location>
</feature>
<feature type="compositionally biased region" description="Polar residues" evidence="1">
    <location>
        <begin position="59"/>
        <end position="69"/>
    </location>
</feature>
<dbReference type="InterPro" id="IPR039460">
    <property type="entry name" value="SUPT7L/Spt7"/>
</dbReference>
<dbReference type="EMBL" id="JAMKFB020000017">
    <property type="protein sequence ID" value="KAL0170957.1"/>
    <property type="molecule type" value="Genomic_DNA"/>
</dbReference>
<evidence type="ECO:0000256" key="1">
    <source>
        <dbReference type="SAM" id="MobiDB-lite"/>
    </source>
</evidence>
<proteinExistence type="predicted"/>
<sequence length="69" mass="7147">NSSPLWHLAQVKMEPQDSEEGQVSGHGVLGSDVFEEGPMSTMSEAGIPPSPGGSEGSYMSHSPDSLMGT</sequence>
<feature type="region of interest" description="Disordered" evidence="1">
    <location>
        <begin position="1"/>
        <end position="69"/>
    </location>
</feature>
<organism evidence="2 3">
    <name type="scientific">Cirrhinus mrigala</name>
    <name type="common">Mrigala</name>
    <dbReference type="NCBI Taxonomy" id="683832"/>
    <lineage>
        <taxon>Eukaryota</taxon>
        <taxon>Metazoa</taxon>
        <taxon>Chordata</taxon>
        <taxon>Craniata</taxon>
        <taxon>Vertebrata</taxon>
        <taxon>Euteleostomi</taxon>
        <taxon>Actinopterygii</taxon>
        <taxon>Neopterygii</taxon>
        <taxon>Teleostei</taxon>
        <taxon>Ostariophysi</taxon>
        <taxon>Cypriniformes</taxon>
        <taxon>Cyprinidae</taxon>
        <taxon>Labeoninae</taxon>
        <taxon>Labeonini</taxon>
        <taxon>Cirrhinus</taxon>
    </lineage>
</organism>
<name>A0ABD0PA67_CIRMR</name>
<feature type="non-terminal residue" evidence="2">
    <location>
        <position position="1"/>
    </location>
</feature>
<evidence type="ECO:0000313" key="3">
    <source>
        <dbReference type="Proteomes" id="UP001529510"/>
    </source>
</evidence>
<dbReference type="PANTHER" id="PTHR28598:SF1">
    <property type="entry name" value="STAGA COMPLEX 65 SUBUNIT GAMMA"/>
    <property type="match status" value="1"/>
</dbReference>
<comment type="caution">
    <text evidence="2">The sequence shown here is derived from an EMBL/GenBank/DDBJ whole genome shotgun (WGS) entry which is preliminary data.</text>
</comment>
<dbReference type="PANTHER" id="PTHR28598">
    <property type="entry name" value="STAGA COMPLEX 65 SUBUNIT GAMMA"/>
    <property type="match status" value="1"/>
</dbReference>